<dbReference type="PANTHER" id="PTHR22878">
    <property type="entry name" value="DYNEIN HEAVY CHAIN 6, AXONEMAL-LIKE-RELATED"/>
    <property type="match status" value="1"/>
</dbReference>
<dbReference type="InterPro" id="IPR026983">
    <property type="entry name" value="DHC"/>
</dbReference>
<dbReference type="GO" id="GO:0030286">
    <property type="term" value="C:dynein complex"/>
    <property type="evidence" value="ECO:0007669"/>
    <property type="project" value="InterPro"/>
</dbReference>
<dbReference type="AlphaFoldDB" id="K3WPD0"/>
<evidence type="ECO:0000259" key="2">
    <source>
        <dbReference type="Pfam" id="PF12777"/>
    </source>
</evidence>
<keyword evidence="4" id="KW-1185">Reference proteome</keyword>
<evidence type="ECO:0000313" key="4">
    <source>
        <dbReference type="Proteomes" id="UP000019132"/>
    </source>
</evidence>
<dbReference type="GO" id="GO:0051959">
    <property type="term" value="F:dynein light intermediate chain binding"/>
    <property type="evidence" value="ECO:0007669"/>
    <property type="project" value="InterPro"/>
</dbReference>
<reference evidence="3" key="3">
    <citation type="submission" date="2015-02" db="UniProtKB">
        <authorList>
            <consortium name="EnsemblProtists"/>
        </authorList>
    </citation>
    <scope>IDENTIFICATION</scope>
    <source>
        <strain evidence="3">DAOM BR144</strain>
    </source>
</reference>
<dbReference type="EMBL" id="GL376635">
    <property type="status" value="NOT_ANNOTATED_CDS"/>
    <property type="molecule type" value="Genomic_DNA"/>
</dbReference>
<feature type="coiled-coil region" evidence="1">
    <location>
        <begin position="122"/>
        <end position="149"/>
    </location>
</feature>
<protein>
    <recommendedName>
        <fullName evidence="2">Dynein heavy chain coiled coil stalk domain-containing protein</fullName>
    </recommendedName>
</protein>
<dbReference type="InterPro" id="IPR024743">
    <property type="entry name" value="Dynein_HC_stalk"/>
</dbReference>
<name>K3WPD0_GLOUD</name>
<reference evidence="4" key="1">
    <citation type="journal article" date="2010" name="Genome Biol.">
        <title>Genome sequence of the necrotrophic plant pathogen Pythium ultimum reveals original pathogenicity mechanisms and effector repertoire.</title>
        <authorList>
            <person name="Levesque C.A."/>
            <person name="Brouwer H."/>
            <person name="Cano L."/>
            <person name="Hamilton J.P."/>
            <person name="Holt C."/>
            <person name="Huitema E."/>
            <person name="Raffaele S."/>
            <person name="Robideau G.P."/>
            <person name="Thines M."/>
            <person name="Win J."/>
            <person name="Zerillo M.M."/>
            <person name="Beakes G.W."/>
            <person name="Boore J.L."/>
            <person name="Busam D."/>
            <person name="Dumas B."/>
            <person name="Ferriera S."/>
            <person name="Fuerstenberg S.I."/>
            <person name="Gachon C.M."/>
            <person name="Gaulin E."/>
            <person name="Govers F."/>
            <person name="Grenville-Briggs L."/>
            <person name="Horner N."/>
            <person name="Hostetler J."/>
            <person name="Jiang R.H."/>
            <person name="Johnson J."/>
            <person name="Krajaejun T."/>
            <person name="Lin H."/>
            <person name="Meijer H.J."/>
            <person name="Moore B."/>
            <person name="Morris P."/>
            <person name="Phuntmart V."/>
            <person name="Puiu D."/>
            <person name="Shetty J."/>
            <person name="Stajich J.E."/>
            <person name="Tripathy S."/>
            <person name="Wawra S."/>
            <person name="van West P."/>
            <person name="Whitty B.R."/>
            <person name="Coutinho P.M."/>
            <person name="Henrissat B."/>
            <person name="Martin F."/>
            <person name="Thomas P.D."/>
            <person name="Tyler B.M."/>
            <person name="De Vries R.P."/>
            <person name="Kamoun S."/>
            <person name="Yandell M."/>
            <person name="Tisserat N."/>
            <person name="Buell C.R."/>
        </authorList>
    </citation>
    <scope>NUCLEOTIDE SEQUENCE</scope>
    <source>
        <strain evidence="4">DAOM:BR144</strain>
    </source>
</reference>
<evidence type="ECO:0000313" key="3">
    <source>
        <dbReference type="EnsemblProtists" id="PYU1_T006822"/>
    </source>
</evidence>
<dbReference type="STRING" id="431595.K3WPD0"/>
<feature type="domain" description="Dynein heavy chain coiled coil stalk" evidence="2">
    <location>
        <begin position="1"/>
        <end position="148"/>
    </location>
</feature>
<dbReference type="GO" id="GO:0007018">
    <property type="term" value="P:microtubule-based movement"/>
    <property type="evidence" value="ECO:0007669"/>
    <property type="project" value="InterPro"/>
</dbReference>
<sequence length="202" mass="23805">MKSFTNPPQLVRLVMQAVCVLLGAPPTWVEALRILADIRFLERLRSFDRDHVDPSLIERVQLYVNHPDFSMENMKRASLASTTLCQWVLAIVRYFEVIKHVAPTQKKLEQTEYNFRVIDEVVQNERRKLIDLELQINELRAQHAQNLQEEDALQRSHDSRVKWKSTVSEFADVLSKWRDIVRDNALHPRGSLGHLWEWEVVR</sequence>
<dbReference type="VEuPathDB" id="FungiDB:PYU1_G006808"/>
<dbReference type="Gene3D" id="1.20.920.20">
    <property type="match status" value="1"/>
</dbReference>
<dbReference type="Pfam" id="PF12777">
    <property type="entry name" value="MT"/>
    <property type="match status" value="1"/>
</dbReference>
<dbReference type="eggNOG" id="KOG3595">
    <property type="taxonomic scope" value="Eukaryota"/>
</dbReference>
<dbReference type="EnsemblProtists" id="PYU1_T006822">
    <property type="protein sequence ID" value="PYU1_T006822"/>
    <property type="gene ID" value="PYU1_G006808"/>
</dbReference>
<keyword evidence="1" id="KW-0175">Coiled coil</keyword>
<evidence type="ECO:0000256" key="1">
    <source>
        <dbReference type="SAM" id="Coils"/>
    </source>
</evidence>
<accession>K3WPD0</accession>
<reference evidence="4" key="2">
    <citation type="submission" date="2010-04" db="EMBL/GenBank/DDBJ databases">
        <authorList>
            <person name="Buell R."/>
            <person name="Hamilton J."/>
            <person name="Hostetler J."/>
        </authorList>
    </citation>
    <scope>NUCLEOTIDE SEQUENCE [LARGE SCALE GENOMIC DNA]</scope>
    <source>
        <strain evidence="4">DAOM:BR144</strain>
    </source>
</reference>
<dbReference type="Proteomes" id="UP000019132">
    <property type="component" value="Unassembled WGS sequence"/>
</dbReference>
<dbReference type="GO" id="GO:0045505">
    <property type="term" value="F:dynein intermediate chain binding"/>
    <property type="evidence" value="ECO:0007669"/>
    <property type="project" value="InterPro"/>
</dbReference>
<dbReference type="PANTHER" id="PTHR22878:SF68">
    <property type="entry name" value="DYNEIN HEAVY CHAIN 6, AXONEMAL-LIKE"/>
    <property type="match status" value="1"/>
</dbReference>
<dbReference type="OMA" id="SKWRDIV"/>
<dbReference type="InParanoid" id="K3WPD0"/>
<dbReference type="HOGENOM" id="CLU_1357054_0_0_1"/>
<organism evidence="3 4">
    <name type="scientific">Globisporangium ultimum (strain ATCC 200006 / CBS 805.95 / DAOM BR144)</name>
    <name type="common">Pythium ultimum</name>
    <dbReference type="NCBI Taxonomy" id="431595"/>
    <lineage>
        <taxon>Eukaryota</taxon>
        <taxon>Sar</taxon>
        <taxon>Stramenopiles</taxon>
        <taxon>Oomycota</taxon>
        <taxon>Peronosporomycetes</taxon>
        <taxon>Pythiales</taxon>
        <taxon>Pythiaceae</taxon>
        <taxon>Globisporangium</taxon>
    </lineage>
</organism>
<proteinExistence type="predicted"/>